<dbReference type="EMBL" id="JAJJMA010048169">
    <property type="protein sequence ID" value="MCL7025704.1"/>
    <property type="molecule type" value="Genomic_DNA"/>
</dbReference>
<proteinExistence type="inferred from homology"/>
<comment type="function">
    <text evidence="6">Putative transcription activator involved in regulating light control of development.</text>
</comment>
<evidence type="ECO:0000256" key="4">
    <source>
        <dbReference type="ARBA" id="ARBA00022833"/>
    </source>
</evidence>
<dbReference type="Pfam" id="PF04434">
    <property type="entry name" value="SWIM"/>
    <property type="match status" value="1"/>
</dbReference>
<comment type="subcellular location">
    <subcellularLocation>
        <location evidence="6">Nucleus</location>
    </subcellularLocation>
</comment>
<keyword evidence="3 5" id="KW-0863">Zinc-finger</keyword>
<evidence type="ECO:0000313" key="9">
    <source>
        <dbReference type="EMBL" id="MCL7025704.1"/>
    </source>
</evidence>
<evidence type="ECO:0000256" key="5">
    <source>
        <dbReference type="PROSITE-ProRule" id="PRU00325"/>
    </source>
</evidence>
<feature type="compositionally biased region" description="Basic and acidic residues" evidence="7">
    <location>
        <begin position="9"/>
        <end position="23"/>
    </location>
</feature>
<reference evidence="9" key="1">
    <citation type="submission" date="2022-03" db="EMBL/GenBank/DDBJ databases">
        <title>A functionally conserved STORR gene fusion in Papaver species that diverged 16.8 million years ago.</title>
        <authorList>
            <person name="Catania T."/>
        </authorList>
    </citation>
    <scope>NUCLEOTIDE SEQUENCE</scope>
    <source>
        <strain evidence="9">S-191538</strain>
    </source>
</reference>
<gene>
    <name evidence="9" type="ORF">MKW94_006861</name>
</gene>
<evidence type="ECO:0000256" key="1">
    <source>
        <dbReference type="ARBA" id="ARBA00005889"/>
    </source>
</evidence>
<keyword evidence="10" id="KW-1185">Reference proteome</keyword>
<dbReference type="InterPro" id="IPR031052">
    <property type="entry name" value="FHY3/FAR1"/>
</dbReference>
<feature type="region of interest" description="Disordered" evidence="7">
    <location>
        <begin position="88"/>
        <end position="111"/>
    </location>
</feature>
<feature type="non-terminal residue" evidence="9">
    <location>
        <position position="1"/>
    </location>
</feature>
<dbReference type="PANTHER" id="PTHR31669">
    <property type="entry name" value="PROTEIN FAR1-RELATED SEQUENCE 10-RELATED"/>
    <property type="match status" value="1"/>
</dbReference>
<feature type="domain" description="SWIM-type" evidence="8">
    <location>
        <begin position="122"/>
        <end position="158"/>
    </location>
</feature>
<evidence type="ECO:0000259" key="8">
    <source>
        <dbReference type="PROSITE" id="PS50966"/>
    </source>
</evidence>
<dbReference type="PROSITE" id="PS50966">
    <property type="entry name" value="ZF_SWIM"/>
    <property type="match status" value="1"/>
</dbReference>
<evidence type="ECO:0000256" key="2">
    <source>
        <dbReference type="ARBA" id="ARBA00022723"/>
    </source>
</evidence>
<dbReference type="AlphaFoldDB" id="A0AA41RSF2"/>
<keyword evidence="6" id="KW-0539">Nucleus</keyword>
<feature type="region of interest" description="Disordered" evidence="7">
    <location>
        <begin position="1"/>
        <end position="24"/>
    </location>
</feature>
<dbReference type="GO" id="GO:0008270">
    <property type="term" value="F:zinc ion binding"/>
    <property type="evidence" value="ECO:0007669"/>
    <property type="project" value="UniProtKB-UniRule"/>
</dbReference>
<comment type="similarity">
    <text evidence="1 6">Belongs to the FHY3/FAR1 family.</text>
</comment>
<dbReference type="SMART" id="SM00575">
    <property type="entry name" value="ZnF_PMZ"/>
    <property type="match status" value="1"/>
</dbReference>
<sequence length="324" mass="37526">FAEQYESAVRNKAEKEHKEDARSSFKMAPTKTLYEMEKQVQGIFTIAKFLEFQKELSDKKYCAVMSVQDETPVITYHIQEEIWIPKPKDEETSTLESTNVDGAPKSSPPEGEKEYMMIRVMFKVAFEKEKCEFECSCHNFEFRGIVCRHAIIVLHRNDIFLLPEKYLFRRWRKDVERMHTNIQVMSDAWLLTPKQLRYNELCKIFAELANAASSSDVQCDDAKKWAQERLKVINSNASAQSSPIEVETIRSSPIEIETIHCPPIVTKKVGNPPAANKKGRPRNNTPKAEEYITKRSKKGKENAEVTSKLFLNYCVRIPELDLMF</sequence>
<dbReference type="Proteomes" id="UP001177140">
    <property type="component" value="Unassembled WGS sequence"/>
</dbReference>
<dbReference type="GO" id="GO:0006355">
    <property type="term" value="P:regulation of DNA-templated transcription"/>
    <property type="evidence" value="ECO:0007669"/>
    <property type="project" value="UniProtKB-UniRule"/>
</dbReference>
<evidence type="ECO:0000256" key="3">
    <source>
        <dbReference type="ARBA" id="ARBA00022771"/>
    </source>
</evidence>
<dbReference type="GO" id="GO:0005634">
    <property type="term" value="C:nucleus"/>
    <property type="evidence" value="ECO:0007669"/>
    <property type="project" value="UniProtKB-SubCell"/>
</dbReference>
<keyword evidence="4 6" id="KW-0862">Zinc</keyword>
<dbReference type="InterPro" id="IPR007527">
    <property type="entry name" value="Znf_SWIM"/>
</dbReference>
<feature type="region of interest" description="Disordered" evidence="7">
    <location>
        <begin position="268"/>
        <end position="288"/>
    </location>
</feature>
<accession>A0AA41RSF2</accession>
<dbReference type="PANTHER" id="PTHR31669:SF283">
    <property type="entry name" value="PROTEIN FAR1-RELATED SEQUENCE"/>
    <property type="match status" value="1"/>
</dbReference>
<evidence type="ECO:0000256" key="6">
    <source>
        <dbReference type="RuleBase" id="RU367018"/>
    </source>
</evidence>
<dbReference type="InterPro" id="IPR006564">
    <property type="entry name" value="Znf_PMZ"/>
</dbReference>
<comment type="caution">
    <text evidence="9">The sequence shown here is derived from an EMBL/GenBank/DDBJ whole genome shotgun (WGS) entry which is preliminary data.</text>
</comment>
<evidence type="ECO:0000313" key="10">
    <source>
        <dbReference type="Proteomes" id="UP001177140"/>
    </source>
</evidence>
<name>A0AA41RSF2_PAPNU</name>
<evidence type="ECO:0000256" key="7">
    <source>
        <dbReference type="SAM" id="MobiDB-lite"/>
    </source>
</evidence>
<organism evidence="9 10">
    <name type="scientific">Papaver nudicaule</name>
    <name type="common">Iceland poppy</name>
    <dbReference type="NCBI Taxonomy" id="74823"/>
    <lineage>
        <taxon>Eukaryota</taxon>
        <taxon>Viridiplantae</taxon>
        <taxon>Streptophyta</taxon>
        <taxon>Embryophyta</taxon>
        <taxon>Tracheophyta</taxon>
        <taxon>Spermatophyta</taxon>
        <taxon>Magnoliopsida</taxon>
        <taxon>Ranunculales</taxon>
        <taxon>Papaveraceae</taxon>
        <taxon>Papaveroideae</taxon>
        <taxon>Papaver</taxon>
    </lineage>
</organism>
<protein>
    <recommendedName>
        <fullName evidence="6">Protein FAR1-RELATED SEQUENCE</fullName>
    </recommendedName>
</protein>
<keyword evidence="2 6" id="KW-0479">Metal-binding</keyword>